<accession>A0A0C1MVM3</accession>
<dbReference type="AlphaFoldDB" id="A0A0C1MVM3"/>
<organism evidence="1">
    <name type="scientific">Tolypothrix bouteillei VB521301</name>
    <dbReference type="NCBI Taxonomy" id="1479485"/>
    <lineage>
        <taxon>Bacteria</taxon>
        <taxon>Bacillati</taxon>
        <taxon>Cyanobacteriota</taxon>
        <taxon>Cyanophyceae</taxon>
        <taxon>Nostocales</taxon>
        <taxon>Tolypothrichaceae</taxon>
        <taxon>Tolypothrix</taxon>
    </lineage>
</organism>
<dbReference type="EMBL" id="JHEG02000070">
    <property type="protein sequence ID" value="KIE06312.1"/>
    <property type="molecule type" value="Genomic_DNA"/>
</dbReference>
<sequence length="110" mass="12167">MTSTDQITQLCEKFGYTLEYLTIENKQLLRAILANYIICSSKNKNLSLTKAMLETENMIYQITSKSPMNTDSISLAIGILEGIEIDTAEGLIDILTKLIKDESTGKVNGS</sequence>
<evidence type="ECO:0000313" key="1">
    <source>
        <dbReference type="EMBL" id="KIE06312.1"/>
    </source>
</evidence>
<proteinExistence type="predicted"/>
<gene>
    <name evidence="1" type="ORF">DA73_0245640</name>
</gene>
<comment type="caution">
    <text evidence="1">The sequence shown here is derived from an EMBL/GenBank/DDBJ whole genome shotgun (WGS) entry which is preliminary data.</text>
</comment>
<reference evidence="1" key="1">
    <citation type="journal article" date="2015" name="Genome Announc.">
        <title>Draft Genome Sequence of Tolypothrix boutellei Strain VB521301.</title>
        <authorList>
            <person name="Chandrababunaidu M.M."/>
            <person name="Singh D."/>
            <person name="Sen D."/>
            <person name="Bhan S."/>
            <person name="Das S."/>
            <person name="Gupta A."/>
            <person name="Adhikary S.P."/>
            <person name="Tripathy S."/>
        </authorList>
    </citation>
    <scope>NUCLEOTIDE SEQUENCE</scope>
    <source>
        <strain evidence="1">VB521301</strain>
    </source>
</reference>
<name>A0A0C1MVM3_9CYAN</name>
<protein>
    <submittedName>
        <fullName evidence="1">Uncharacterized protein</fullName>
    </submittedName>
</protein>
<dbReference type="OrthoDB" id="514588at2"/>